<name>A0A9N9HQN5_9GLOM</name>
<gene>
    <name evidence="1" type="ORF">AGERDE_LOCUS13503</name>
</gene>
<dbReference type="Proteomes" id="UP000789831">
    <property type="component" value="Unassembled WGS sequence"/>
</dbReference>
<organism evidence="1 2">
    <name type="scientific">Ambispora gerdemannii</name>
    <dbReference type="NCBI Taxonomy" id="144530"/>
    <lineage>
        <taxon>Eukaryota</taxon>
        <taxon>Fungi</taxon>
        <taxon>Fungi incertae sedis</taxon>
        <taxon>Mucoromycota</taxon>
        <taxon>Glomeromycotina</taxon>
        <taxon>Glomeromycetes</taxon>
        <taxon>Archaeosporales</taxon>
        <taxon>Ambisporaceae</taxon>
        <taxon>Ambispora</taxon>
    </lineage>
</organism>
<dbReference type="AlphaFoldDB" id="A0A9N9HQN5"/>
<comment type="caution">
    <text evidence="1">The sequence shown here is derived from an EMBL/GenBank/DDBJ whole genome shotgun (WGS) entry which is preliminary data.</text>
</comment>
<reference evidence="1" key="1">
    <citation type="submission" date="2021-06" db="EMBL/GenBank/DDBJ databases">
        <authorList>
            <person name="Kallberg Y."/>
            <person name="Tangrot J."/>
            <person name="Rosling A."/>
        </authorList>
    </citation>
    <scope>NUCLEOTIDE SEQUENCE</scope>
    <source>
        <strain evidence="1">MT106</strain>
    </source>
</reference>
<dbReference type="EMBL" id="CAJVPL010018090">
    <property type="protein sequence ID" value="CAG8700895.1"/>
    <property type="molecule type" value="Genomic_DNA"/>
</dbReference>
<proteinExistence type="predicted"/>
<protein>
    <submittedName>
        <fullName evidence="1">9858_t:CDS:1</fullName>
    </submittedName>
</protein>
<keyword evidence="2" id="KW-1185">Reference proteome</keyword>
<feature type="non-terminal residue" evidence="1">
    <location>
        <position position="83"/>
    </location>
</feature>
<evidence type="ECO:0000313" key="2">
    <source>
        <dbReference type="Proteomes" id="UP000789831"/>
    </source>
</evidence>
<accession>A0A9N9HQN5</accession>
<sequence length="83" mass="9590">AKYLLPRLPRDNYRPTSKFLLLKLRVLLSHPIAYSFGLLRVSKFLLNWPLNHKECRCLSVLNLGSSHPGLALCWRSELSVFPD</sequence>
<evidence type="ECO:0000313" key="1">
    <source>
        <dbReference type="EMBL" id="CAG8700895.1"/>
    </source>
</evidence>
<feature type="non-terminal residue" evidence="1">
    <location>
        <position position="1"/>
    </location>
</feature>